<dbReference type="AlphaFoldDB" id="A0A917CKY4"/>
<feature type="transmembrane region" description="Helical" evidence="7">
    <location>
        <begin position="200"/>
        <end position="217"/>
    </location>
</feature>
<proteinExistence type="inferred from homology"/>
<name>A0A917CKY4_9GAMM</name>
<keyword evidence="6 7" id="KW-0472">Membrane</keyword>
<evidence type="ECO:0000256" key="1">
    <source>
        <dbReference type="ARBA" id="ARBA00004651"/>
    </source>
</evidence>
<feature type="transmembrane region" description="Helical" evidence="7">
    <location>
        <begin position="226"/>
        <end position="244"/>
    </location>
</feature>
<feature type="transmembrane region" description="Helical" evidence="7">
    <location>
        <begin position="76"/>
        <end position="95"/>
    </location>
</feature>
<evidence type="ECO:0000313" key="9">
    <source>
        <dbReference type="Proteomes" id="UP000605253"/>
    </source>
</evidence>
<organism evidence="8 9">
    <name type="scientific">Marinicella pacifica</name>
    <dbReference type="NCBI Taxonomy" id="1171543"/>
    <lineage>
        <taxon>Bacteria</taxon>
        <taxon>Pseudomonadati</taxon>
        <taxon>Pseudomonadota</taxon>
        <taxon>Gammaproteobacteria</taxon>
        <taxon>Lysobacterales</taxon>
        <taxon>Marinicellaceae</taxon>
        <taxon>Marinicella</taxon>
    </lineage>
</organism>
<comment type="similarity">
    <text evidence="2">Belongs to the UPF0324 family.</text>
</comment>
<evidence type="ECO:0000256" key="4">
    <source>
        <dbReference type="ARBA" id="ARBA00022692"/>
    </source>
</evidence>
<evidence type="ECO:0000256" key="5">
    <source>
        <dbReference type="ARBA" id="ARBA00022989"/>
    </source>
</evidence>
<comment type="subcellular location">
    <subcellularLocation>
        <location evidence="1">Cell membrane</location>
        <topology evidence="1">Multi-pass membrane protein</topology>
    </subcellularLocation>
</comment>
<dbReference type="PANTHER" id="PTHR30106">
    <property type="entry name" value="INNER MEMBRANE PROTEIN YEIH-RELATED"/>
    <property type="match status" value="1"/>
</dbReference>
<sequence length="307" mass="32758">MNIISRVLFVAIALVCLTGWINSAVALLLGVALALTLGNPFAEQSRIGVKHLLKIAVIGLGFGIQAGEALSTSVDSLGITAMTIVSTVLLGWMLAKALKMDRHLGHLVSSGTAICGGSAIAAVAPVINAQNKHITMAIAVVFLLNAVALLIFPTIGAYLDLSQYQFGVWSAIAIHDTSSVVGAALAYGDEALKTATTVKLARTLWIIPLALVSMIMFKSHDNKIKIPWFIGGFIVAMLINSAGWLPEMVTGNITLVAKRLLILTLFLVGSSLSLADIKETGWRPMLMAVILWLFISVLSWYTVIHWT</sequence>
<evidence type="ECO:0000256" key="7">
    <source>
        <dbReference type="SAM" id="Phobius"/>
    </source>
</evidence>
<dbReference type="PANTHER" id="PTHR30106:SF1">
    <property type="entry name" value="UPF0324 MEMBRANE PROTEIN FN0533"/>
    <property type="match status" value="1"/>
</dbReference>
<dbReference type="Pfam" id="PF03601">
    <property type="entry name" value="Cons_hypoth698"/>
    <property type="match status" value="1"/>
</dbReference>
<keyword evidence="4 7" id="KW-0812">Transmembrane</keyword>
<feature type="transmembrane region" description="Helical" evidence="7">
    <location>
        <begin position="133"/>
        <end position="159"/>
    </location>
</feature>
<dbReference type="EMBL" id="BMEO01000003">
    <property type="protein sequence ID" value="GGF91137.1"/>
    <property type="molecule type" value="Genomic_DNA"/>
</dbReference>
<feature type="transmembrane region" description="Helical" evidence="7">
    <location>
        <begin position="6"/>
        <end position="35"/>
    </location>
</feature>
<reference evidence="8" key="2">
    <citation type="submission" date="2020-09" db="EMBL/GenBank/DDBJ databases">
        <authorList>
            <person name="Sun Q."/>
            <person name="Zhou Y."/>
        </authorList>
    </citation>
    <scope>NUCLEOTIDE SEQUENCE</scope>
    <source>
        <strain evidence="8">CGMCC 1.12181</strain>
    </source>
</reference>
<feature type="transmembrane region" description="Helical" evidence="7">
    <location>
        <begin position="107"/>
        <end position="127"/>
    </location>
</feature>
<gene>
    <name evidence="8" type="primary">yeiH</name>
    <name evidence="8" type="ORF">GCM10011365_10420</name>
</gene>
<feature type="transmembrane region" description="Helical" evidence="7">
    <location>
        <begin position="256"/>
        <end position="274"/>
    </location>
</feature>
<evidence type="ECO:0000256" key="6">
    <source>
        <dbReference type="ARBA" id="ARBA00023136"/>
    </source>
</evidence>
<keyword evidence="5 7" id="KW-1133">Transmembrane helix</keyword>
<dbReference type="InterPro" id="IPR018383">
    <property type="entry name" value="UPF0324_pro"/>
</dbReference>
<dbReference type="RefSeq" id="WP_188364632.1">
    <property type="nucleotide sequence ID" value="NZ_BAABJF010000017.1"/>
</dbReference>
<feature type="transmembrane region" description="Helical" evidence="7">
    <location>
        <begin position="166"/>
        <end position="188"/>
    </location>
</feature>
<comment type="caution">
    <text evidence="8">The sequence shown here is derived from an EMBL/GenBank/DDBJ whole genome shotgun (WGS) entry which is preliminary data.</text>
</comment>
<keyword evidence="9" id="KW-1185">Reference proteome</keyword>
<dbReference type="Proteomes" id="UP000605253">
    <property type="component" value="Unassembled WGS sequence"/>
</dbReference>
<reference evidence="8" key="1">
    <citation type="journal article" date="2014" name="Int. J. Syst. Evol. Microbiol.">
        <title>Complete genome sequence of Corynebacterium casei LMG S-19264T (=DSM 44701T), isolated from a smear-ripened cheese.</title>
        <authorList>
            <consortium name="US DOE Joint Genome Institute (JGI-PGF)"/>
            <person name="Walter F."/>
            <person name="Albersmeier A."/>
            <person name="Kalinowski J."/>
            <person name="Ruckert C."/>
        </authorList>
    </citation>
    <scope>NUCLEOTIDE SEQUENCE</scope>
    <source>
        <strain evidence="8">CGMCC 1.12181</strain>
    </source>
</reference>
<evidence type="ECO:0000256" key="3">
    <source>
        <dbReference type="ARBA" id="ARBA00022475"/>
    </source>
</evidence>
<evidence type="ECO:0000313" key="8">
    <source>
        <dbReference type="EMBL" id="GGF91137.1"/>
    </source>
</evidence>
<feature type="transmembrane region" description="Helical" evidence="7">
    <location>
        <begin position="286"/>
        <end position="304"/>
    </location>
</feature>
<dbReference type="GO" id="GO:0005886">
    <property type="term" value="C:plasma membrane"/>
    <property type="evidence" value="ECO:0007669"/>
    <property type="project" value="UniProtKB-SubCell"/>
</dbReference>
<evidence type="ECO:0000256" key="2">
    <source>
        <dbReference type="ARBA" id="ARBA00007977"/>
    </source>
</evidence>
<keyword evidence="3" id="KW-1003">Cell membrane</keyword>
<accession>A0A917CKY4</accession>
<protein>
    <submittedName>
        <fullName evidence="8">Membrane protein</fullName>
    </submittedName>
</protein>